<comment type="caution">
    <text evidence="1">The sequence shown here is derived from an EMBL/GenBank/DDBJ whole genome shotgun (WGS) entry which is preliminary data.</text>
</comment>
<protein>
    <submittedName>
        <fullName evidence="1">Uncharacterized protein</fullName>
    </submittedName>
</protein>
<accession>A0A2T2XE10</accession>
<proteinExistence type="predicted"/>
<dbReference type="AlphaFoldDB" id="A0A2T2XE10"/>
<evidence type="ECO:0000313" key="1">
    <source>
        <dbReference type="EMBL" id="PSR32754.1"/>
    </source>
</evidence>
<dbReference type="PROSITE" id="PS51257">
    <property type="entry name" value="PROKAR_LIPOPROTEIN"/>
    <property type="match status" value="1"/>
</dbReference>
<gene>
    <name evidence="1" type="ORF">C7B46_13445</name>
</gene>
<organism evidence="1 2">
    <name type="scientific">Sulfobacillus benefaciens</name>
    <dbReference type="NCBI Taxonomy" id="453960"/>
    <lineage>
        <taxon>Bacteria</taxon>
        <taxon>Bacillati</taxon>
        <taxon>Bacillota</taxon>
        <taxon>Clostridia</taxon>
        <taxon>Eubacteriales</taxon>
        <taxon>Clostridiales Family XVII. Incertae Sedis</taxon>
        <taxon>Sulfobacillus</taxon>
    </lineage>
</organism>
<evidence type="ECO:0000313" key="2">
    <source>
        <dbReference type="Proteomes" id="UP000242972"/>
    </source>
</evidence>
<dbReference type="Proteomes" id="UP000242972">
    <property type="component" value="Unassembled WGS sequence"/>
</dbReference>
<name>A0A2T2XE10_9FIRM</name>
<sequence length="101" mass="10712">MKRIGWAIFSVVLIGFGSAGCGLTPSNTALSHSPTASAVSSTDQRTISGETRDAIQIDVQQGQGSLTVQVKTTHNISPTTARQLHTAVEQLNQLLQKLQNP</sequence>
<dbReference type="EMBL" id="PXYW01000033">
    <property type="protein sequence ID" value="PSR32754.1"/>
    <property type="molecule type" value="Genomic_DNA"/>
</dbReference>
<reference evidence="1 2" key="1">
    <citation type="journal article" date="2014" name="BMC Genomics">
        <title>Comparison of environmental and isolate Sulfobacillus genomes reveals diverse carbon, sulfur, nitrogen, and hydrogen metabolisms.</title>
        <authorList>
            <person name="Justice N.B."/>
            <person name="Norman A."/>
            <person name="Brown C.T."/>
            <person name="Singh A."/>
            <person name="Thomas B.C."/>
            <person name="Banfield J.F."/>
        </authorList>
    </citation>
    <scope>NUCLEOTIDE SEQUENCE [LARGE SCALE GENOMIC DNA]</scope>
    <source>
        <strain evidence="1">AMDSBA4</strain>
    </source>
</reference>